<dbReference type="EMBL" id="BRLB01000001">
    <property type="protein sequence ID" value="GKX27957.1"/>
    <property type="molecule type" value="Genomic_DNA"/>
</dbReference>
<proteinExistence type="predicted"/>
<sequence>MKRIIIKKIMACLLLVFLIVSAAGCSSKEVANNNNDKDSKKEPITITFPAFQVGVNSGAPVLKENIRLFNEKYGDEIKVIVEEIPGDQAYVDKMKILLSADDLPDLVYAGGYNLLDLAADNVELVDLTPYFEEDPKWKACFSEADLQFNSRNGKYYGIPEEKQPVGYFYNKELFAKAGLEGPANTWDEFFNQCETLKAAGITPLSMDTADSGWVSGLWLGSIVGTNGEVGNEFMNTYNVKDYDTEEFLEGITKLQKMFKEYTTVDAIGGKYENAANNFLSGKTAMMANGPWMIPDFSNPEKAPEGFAEKIGVAIYPDAGMYDAPMFGYFVASKDKEHADATVKLLKFLTNEEAQLRALNMIGRIPPSPQLELDEDTKENKPLLAKLIDLSHDAKYIYPNIQSAWYPNVVDRLSTDYPGLGMGDITPQEFIDRLNESANKNE</sequence>
<dbReference type="InterPro" id="IPR006059">
    <property type="entry name" value="SBP"/>
</dbReference>
<dbReference type="InterPro" id="IPR050490">
    <property type="entry name" value="Bact_solute-bd_prot1"/>
</dbReference>
<evidence type="ECO:0000313" key="3">
    <source>
        <dbReference type="Proteomes" id="UP001144256"/>
    </source>
</evidence>
<evidence type="ECO:0000313" key="2">
    <source>
        <dbReference type="EMBL" id="GKX27957.1"/>
    </source>
</evidence>
<organism evidence="2 3">
    <name type="scientific">Vallitalea longa</name>
    <dbReference type="NCBI Taxonomy" id="2936439"/>
    <lineage>
        <taxon>Bacteria</taxon>
        <taxon>Bacillati</taxon>
        <taxon>Bacillota</taxon>
        <taxon>Clostridia</taxon>
        <taxon>Lachnospirales</taxon>
        <taxon>Vallitaleaceae</taxon>
        <taxon>Vallitalea</taxon>
    </lineage>
</organism>
<dbReference type="PROSITE" id="PS51257">
    <property type="entry name" value="PROKAR_LIPOPROTEIN"/>
    <property type="match status" value="1"/>
</dbReference>
<dbReference type="PANTHER" id="PTHR43649:SF17">
    <property type="entry name" value="ABC TRANSPORTER SOLUTE BINDING PROTEIN-SUGAR TRANSPORT"/>
    <property type="match status" value="1"/>
</dbReference>
<dbReference type="AlphaFoldDB" id="A0A9W5Y7K9"/>
<gene>
    <name evidence="2" type="ORF">SH1V18_04370</name>
</gene>
<feature type="chain" id="PRO_5040823930" evidence="1">
    <location>
        <begin position="23"/>
        <end position="441"/>
    </location>
</feature>
<name>A0A9W5Y7K9_9FIRM</name>
<dbReference type="Pfam" id="PF13416">
    <property type="entry name" value="SBP_bac_8"/>
    <property type="match status" value="1"/>
</dbReference>
<keyword evidence="3" id="KW-1185">Reference proteome</keyword>
<reference evidence="2" key="1">
    <citation type="submission" date="2022-06" db="EMBL/GenBank/DDBJ databases">
        <title>Vallitalea longa sp. nov., an anaerobic bacterium isolated from marine sediment.</title>
        <authorList>
            <person name="Hirano S."/>
            <person name="Terahara T."/>
            <person name="Mori K."/>
            <person name="Hamada M."/>
            <person name="Matsumoto R."/>
            <person name="Kobayashi T."/>
        </authorList>
    </citation>
    <scope>NUCLEOTIDE SEQUENCE</scope>
    <source>
        <strain evidence="2">SH18-1</strain>
    </source>
</reference>
<protein>
    <submittedName>
        <fullName evidence="2">Uncharacterized protein</fullName>
    </submittedName>
</protein>
<evidence type="ECO:0000256" key="1">
    <source>
        <dbReference type="SAM" id="SignalP"/>
    </source>
</evidence>
<dbReference type="SUPFAM" id="SSF53850">
    <property type="entry name" value="Periplasmic binding protein-like II"/>
    <property type="match status" value="1"/>
</dbReference>
<keyword evidence="1" id="KW-0732">Signal</keyword>
<comment type="caution">
    <text evidence="2">The sequence shown here is derived from an EMBL/GenBank/DDBJ whole genome shotgun (WGS) entry which is preliminary data.</text>
</comment>
<dbReference type="CDD" id="cd13585">
    <property type="entry name" value="PBP2_TMBP_like"/>
    <property type="match status" value="1"/>
</dbReference>
<accession>A0A9W5Y7K9</accession>
<feature type="signal peptide" evidence="1">
    <location>
        <begin position="1"/>
        <end position="22"/>
    </location>
</feature>
<dbReference type="RefSeq" id="WP_281811770.1">
    <property type="nucleotide sequence ID" value="NZ_BRLB01000001.1"/>
</dbReference>
<dbReference type="Gene3D" id="3.40.190.10">
    <property type="entry name" value="Periplasmic binding protein-like II"/>
    <property type="match status" value="2"/>
</dbReference>
<dbReference type="Proteomes" id="UP001144256">
    <property type="component" value="Unassembled WGS sequence"/>
</dbReference>
<dbReference type="PANTHER" id="PTHR43649">
    <property type="entry name" value="ARABINOSE-BINDING PROTEIN-RELATED"/>
    <property type="match status" value="1"/>
</dbReference>